<organism evidence="2 3">
    <name type="scientific">Microbacterium caowuchunii</name>
    <dbReference type="NCBI Taxonomy" id="2614638"/>
    <lineage>
        <taxon>Bacteria</taxon>
        <taxon>Bacillati</taxon>
        <taxon>Actinomycetota</taxon>
        <taxon>Actinomycetes</taxon>
        <taxon>Micrococcales</taxon>
        <taxon>Microbacteriaceae</taxon>
        <taxon>Microbacterium</taxon>
    </lineage>
</organism>
<name>A0A5N0TNC4_9MICO</name>
<feature type="transmembrane region" description="Helical" evidence="1">
    <location>
        <begin position="15"/>
        <end position="35"/>
    </location>
</feature>
<evidence type="ECO:0000313" key="3">
    <source>
        <dbReference type="Proteomes" id="UP000326838"/>
    </source>
</evidence>
<dbReference type="Proteomes" id="UP000326838">
    <property type="component" value="Unassembled WGS sequence"/>
</dbReference>
<dbReference type="EMBL" id="VYUY01000003">
    <property type="protein sequence ID" value="KAA9135804.1"/>
    <property type="molecule type" value="Genomic_DNA"/>
</dbReference>
<keyword evidence="3" id="KW-1185">Reference proteome</keyword>
<accession>A0A5N0TNC4</accession>
<protein>
    <submittedName>
        <fullName evidence="2">Uncharacterized protein</fullName>
    </submittedName>
</protein>
<dbReference type="AlphaFoldDB" id="A0A5N0TNC4"/>
<sequence>MSCAGTIGAPTSGVLLWWVPVGAGGHIVIHTSRWWELLQARRQRRAPQPLFHAALEVFHGGTRHLIEMTPAWGTPSVPHGVVATGSVGAKWLAQSRLFRYEVRCWADGILPDREWAVDSPIAFAVSDAHTLLSRVSAVPRLIWGRDELGCGDMWTSNSLVAWLLQTTAIDAAQVRPPRHGSAPGWAAGIVAARMR</sequence>
<evidence type="ECO:0000256" key="1">
    <source>
        <dbReference type="SAM" id="Phobius"/>
    </source>
</evidence>
<comment type="caution">
    <text evidence="2">The sequence shown here is derived from an EMBL/GenBank/DDBJ whole genome shotgun (WGS) entry which is preliminary data.</text>
</comment>
<keyword evidence="1" id="KW-1133">Transmembrane helix</keyword>
<reference evidence="3" key="1">
    <citation type="submission" date="2019-09" db="EMBL/GenBank/DDBJ databases">
        <title>Mumia zhuanghuii sp. nov. isolated from the intestinal contents of plateau pika (Ochotona curzoniae) in the Qinghai-Tibet plateau of China.</title>
        <authorList>
            <person name="Tian Z."/>
        </authorList>
    </citation>
    <scope>NUCLEOTIDE SEQUENCE [LARGE SCALE GENOMIC DNA]</scope>
    <source>
        <strain evidence="3">L-033</strain>
    </source>
</reference>
<dbReference type="RefSeq" id="WP_150891658.1">
    <property type="nucleotide sequence ID" value="NZ_VYUY01000003.1"/>
</dbReference>
<proteinExistence type="predicted"/>
<keyword evidence="1" id="KW-0812">Transmembrane</keyword>
<keyword evidence="1" id="KW-0472">Membrane</keyword>
<evidence type="ECO:0000313" key="2">
    <source>
        <dbReference type="EMBL" id="KAA9135804.1"/>
    </source>
</evidence>
<gene>
    <name evidence="2" type="ORF">F6B40_01040</name>
</gene>